<protein>
    <submittedName>
        <fullName evidence="1">Uncharacterized protein</fullName>
    </submittedName>
</protein>
<comment type="caution">
    <text evidence="1">The sequence shown here is derived from an EMBL/GenBank/DDBJ whole genome shotgun (WGS) entry which is preliminary data.</text>
</comment>
<proteinExistence type="predicted"/>
<sequence length="117" mass="12591">MAAMVGSRPSETASSRKRPSSISGEKRASRFVLSATSTGNKSFDQEQQLSQRFWDDVDRHSMTPARKQPKKVVMSGGGVVGCVAGDPVLQASSADPTNASLWKAFERTFHPTLSGHP</sequence>
<evidence type="ECO:0000313" key="1">
    <source>
        <dbReference type="EMBL" id="KAL0930814.1"/>
    </source>
</evidence>
<name>A0ACC3YG04_COLTU</name>
<dbReference type="Proteomes" id="UP000805649">
    <property type="component" value="Unassembled WGS sequence"/>
</dbReference>
<accession>A0ACC3YG04</accession>
<gene>
    <name evidence="1" type="ORF">CTRU02_213549</name>
</gene>
<reference evidence="1 2" key="1">
    <citation type="journal article" date="2020" name="Phytopathology">
        <title>Genome Sequence Resources of Colletotrichum truncatum, C. plurivorum, C. musicola, and C. sojae: Four Species Pathogenic to Soybean (Glycine max).</title>
        <authorList>
            <person name="Rogerio F."/>
            <person name="Boufleur T.R."/>
            <person name="Ciampi-Guillardi M."/>
            <person name="Sukno S.A."/>
            <person name="Thon M.R."/>
            <person name="Massola Junior N.S."/>
            <person name="Baroncelli R."/>
        </authorList>
    </citation>
    <scope>NUCLEOTIDE SEQUENCE [LARGE SCALE GENOMIC DNA]</scope>
    <source>
        <strain evidence="1 2">CMES1059</strain>
    </source>
</reference>
<dbReference type="EMBL" id="VUJX02000010">
    <property type="protein sequence ID" value="KAL0930814.1"/>
    <property type="molecule type" value="Genomic_DNA"/>
</dbReference>
<keyword evidence="2" id="KW-1185">Reference proteome</keyword>
<organism evidence="1 2">
    <name type="scientific">Colletotrichum truncatum</name>
    <name type="common">Anthracnose fungus</name>
    <name type="synonym">Colletotrichum capsici</name>
    <dbReference type="NCBI Taxonomy" id="5467"/>
    <lineage>
        <taxon>Eukaryota</taxon>
        <taxon>Fungi</taxon>
        <taxon>Dikarya</taxon>
        <taxon>Ascomycota</taxon>
        <taxon>Pezizomycotina</taxon>
        <taxon>Sordariomycetes</taxon>
        <taxon>Hypocreomycetidae</taxon>
        <taxon>Glomerellales</taxon>
        <taxon>Glomerellaceae</taxon>
        <taxon>Colletotrichum</taxon>
        <taxon>Colletotrichum truncatum species complex</taxon>
    </lineage>
</organism>
<evidence type="ECO:0000313" key="2">
    <source>
        <dbReference type="Proteomes" id="UP000805649"/>
    </source>
</evidence>